<dbReference type="OrthoDB" id="5347938at2"/>
<dbReference type="Proteomes" id="UP000477070">
    <property type="component" value="Unassembled WGS sequence"/>
</dbReference>
<dbReference type="Pfam" id="PF08020">
    <property type="entry name" value="DUF1706"/>
    <property type="match status" value="1"/>
</dbReference>
<dbReference type="EMBL" id="JRMP02000008">
    <property type="protein sequence ID" value="TLD94331.1"/>
    <property type="molecule type" value="Genomic_DNA"/>
</dbReference>
<reference evidence="2 3" key="1">
    <citation type="journal article" date="2014" name="Genome Announc.">
        <title>Draft genome sequences of eight enterohepatic helicobacter species isolated from both laboratory and wild rodents.</title>
        <authorList>
            <person name="Sheh A."/>
            <person name="Shen Z."/>
            <person name="Fox J.G."/>
        </authorList>
    </citation>
    <scope>NUCLEOTIDE SEQUENCE [LARGE SCALE GENOMIC DNA]</scope>
    <source>
        <strain evidence="2 3">MIT 97-6194</strain>
    </source>
</reference>
<accession>A0A347VTK3</accession>
<proteinExistence type="predicted"/>
<dbReference type="PIRSF" id="PIRSF031551">
    <property type="entry name" value="DUF1706"/>
    <property type="match status" value="1"/>
</dbReference>
<comment type="caution">
    <text evidence="2">The sequence shown here is derived from an EMBL/GenBank/DDBJ whole genome shotgun (WGS) entry which is preliminary data.</text>
</comment>
<reference evidence="2 3" key="2">
    <citation type="journal article" date="2016" name="Infect. Immun.">
        <title>Helicobacter saguini, a Novel Helicobacter Isolated from Cotton-Top Tamarins with Ulcerative Colitis, Has Proinflammatory Properties and Induces Typhlocolitis and Dysplasia in Gnotobiotic IL-10-/- Mice.</title>
        <authorList>
            <person name="Shen Z."/>
            <person name="Mannion A."/>
            <person name="Whary M.T."/>
            <person name="Muthupalani S."/>
            <person name="Sheh A."/>
            <person name="Feng Y."/>
            <person name="Gong G."/>
            <person name="Vandamme P."/>
            <person name="Holcombe H.R."/>
            <person name="Paster B.J."/>
            <person name="Fox J.G."/>
        </authorList>
    </citation>
    <scope>NUCLEOTIDE SEQUENCE [LARGE SCALE GENOMIC DNA]</scope>
    <source>
        <strain evidence="2 3">MIT 97-6194</strain>
    </source>
</reference>
<dbReference type="PANTHER" id="PTHR40658">
    <property type="match status" value="1"/>
</dbReference>
<evidence type="ECO:0000313" key="4">
    <source>
        <dbReference type="Proteomes" id="UP000477070"/>
    </source>
</evidence>
<sequence length="173" mass="19808">MARAKNKGELLESTQNEFAKLFKFIESIPPRSQISPFKNALKGNSRDKNLRDVLIHLYEWHILLLNFTQNITRITPLPFFPNGYNWKTYPKLNCEFHAKHQGTDLESAKALLIASHADIMRNIENLSEIELFGKNFAWCGNVTLGSYYVSSGASHYIWALKTIKDGFKGDLKS</sequence>
<protein>
    <submittedName>
        <fullName evidence="2">ClbS/DfsB family four-helix bundle protein</fullName>
    </submittedName>
</protein>
<dbReference type="RefSeq" id="WP_034571524.1">
    <property type="nucleotide sequence ID" value="NZ_JRMP02000008.1"/>
</dbReference>
<dbReference type="Gene3D" id="1.20.120.450">
    <property type="entry name" value="dinb family like domain"/>
    <property type="match status" value="1"/>
</dbReference>
<evidence type="ECO:0000313" key="3">
    <source>
        <dbReference type="Proteomes" id="UP000029714"/>
    </source>
</evidence>
<dbReference type="Proteomes" id="UP000029714">
    <property type="component" value="Unassembled WGS sequence"/>
</dbReference>
<evidence type="ECO:0000313" key="2">
    <source>
        <dbReference type="EMBL" id="TLD94331.1"/>
    </source>
</evidence>
<dbReference type="InterPro" id="IPR012550">
    <property type="entry name" value="DUF1706"/>
</dbReference>
<keyword evidence="3" id="KW-1185">Reference proteome</keyword>
<evidence type="ECO:0000313" key="1">
    <source>
        <dbReference type="EMBL" id="MWV69620.1"/>
    </source>
</evidence>
<reference evidence="1 4" key="4">
    <citation type="submission" date="2019-12" db="EMBL/GenBank/DDBJ databases">
        <title>Multi-Generational Helicobacter saguini Isolates.</title>
        <authorList>
            <person name="Mannion A."/>
            <person name="Shen Z."/>
            <person name="Fox J.G."/>
        </authorList>
    </citation>
    <scope>NUCLEOTIDE SEQUENCE [LARGE SCALE GENOMIC DNA]</scope>
    <source>
        <strain evidence="1">16-048</strain>
        <strain evidence="4">16-048 (F4)</strain>
    </source>
</reference>
<organism evidence="2 3">
    <name type="scientific">Helicobacter saguini</name>
    <dbReference type="NCBI Taxonomy" id="1548018"/>
    <lineage>
        <taxon>Bacteria</taxon>
        <taxon>Pseudomonadati</taxon>
        <taxon>Campylobacterota</taxon>
        <taxon>Epsilonproteobacteria</taxon>
        <taxon>Campylobacterales</taxon>
        <taxon>Helicobacteraceae</taxon>
        <taxon>Helicobacter</taxon>
    </lineage>
</organism>
<dbReference type="InterPro" id="IPR034660">
    <property type="entry name" value="DinB/YfiT-like"/>
</dbReference>
<gene>
    <name evidence="1" type="ORF">DCO61_06290</name>
    <name evidence="2" type="ORF">LS64_006355</name>
</gene>
<name>A0A347VTK3_9HELI</name>
<dbReference type="AlphaFoldDB" id="A0A347VTK3"/>
<dbReference type="PANTHER" id="PTHR40658:SF4">
    <property type="entry name" value="HYPOTHETICAL CYTOSOLIC PROTEIN"/>
    <property type="match status" value="1"/>
</dbReference>
<dbReference type="EMBL" id="QBIU01000001">
    <property type="protein sequence ID" value="MWV69620.1"/>
    <property type="molecule type" value="Genomic_DNA"/>
</dbReference>
<reference evidence="2" key="3">
    <citation type="submission" date="2018-04" db="EMBL/GenBank/DDBJ databases">
        <authorList>
            <person name="Sheh A."/>
            <person name="Shen Z."/>
            <person name="Mannion A.J."/>
            <person name="Fox J.G."/>
        </authorList>
    </citation>
    <scope>NUCLEOTIDE SEQUENCE</scope>
    <source>
        <strain evidence="2">MIT 97-6194</strain>
    </source>
</reference>